<name>A0A9R1U436_9HYME</name>
<accession>A0A9R1U436</accession>
<evidence type="ECO:0000313" key="7">
    <source>
        <dbReference type="Proteomes" id="UP000694866"/>
    </source>
</evidence>
<dbReference type="Pfam" id="PF08395">
    <property type="entry name" value="7tm_7"/>
    <property type="match status" value="1"/>
</dbReference>
<protein>
    <recommendedName>
        <fullName evidence="6">Gustatory receptor</fullName>
    </recommendedName>
</protein>
<evidence type="ECO:0000256" key="5">
    <source>
        <dbReference type="ARBA" id="ARBA00023136"/>
    </source>
</evidence>
<dbReference type="KEGG" id="fas:105269621"/>
<feature type="transmembrane region" description="Helical" evidence="6">
    <location>
        <begin position="89"/>
        <end position="108"/>
    </location>
</feature>
<evidence type="ECO:0000313" key="8">
    <source>
        <dbReference type="RefSeq" id="XP_011308321.1"/>
    </source>
</evidence>
<keyword evidence="3 6" id="KW-0812">Transmembrane</keyword>
<keyword evidence="4 6" id="KW-1133">Transmembrane helix</keyword>
<keyword evidence="7" id="KW-1185">Reference proteome</keyword>
<keyword evidence="6" id="KW-0675">Receptor</keyword>
<evidence type="ECO:0000256" key="4">
    <source>
        <dbReference type="ARBA" id="ARBA00022989"/>
    </source>
</evidence>
<feature type="transmembrane region" description="Helical" evidence="6">
    <location>
        <begin position="50"/>
        <end position="69"/>
    </location>
</feature>
<dbReference type="AlphaFoldDB" id="A0A9R1U436"/>
<dbReference type="GO" id="GO:0007165">
    <property type="term" value="P:signal transduction"/>
    <property type="evidence" value="ECO:0007669"/>
    <property type="project" value="UniProtKB-KW"/>
</dbReference>
<comment type="similarity">
    <text evidence="6">Belongs to the insect chemoreceptor superfamily. Gustatory receptor (GR) family.</text>
</comment>
<gene>
    <name evidence="8" type="primary">LOC105269621</name>
</gene>
<sequence length="359" mass="41132">MPELNRKFNNQGLRTHLAKFALYFFKVIGLLPLGVKLTSGRLEIHTSRIGYAYSLFLVVVIFGLDFYSIPYTYQMQYIGDSVLTRRLKLTKAVIGTIVLFLVWFIMCLRQRVLTDIISKWINVDREMTSYNQIHQMRASSPLLMVFFISNLMIWAGVITTDVLILEAFGANVLFWVSMIIPSFIVSWLLIQYTMVLCLLTLRFQSVNRTIVKLNGVSEGISLDHYITPVLRVPLDRSIVGTLLAVKKIHAHYYEVSNDIANFYAVPLLFAVTFYCGTIIYSAYYLIIPLISISWGDRIVLNTANAVLMLIMQLFPIVMMAICVNRLTHEMNMTADAVHKLLAWSLPSREVKSEVNQFEI</sequence>
<feature type="transmembrane region" description="Helical" evidence="6">
    <location>
        <begin position="262"/>
        <end position="286"/>
    </location>
</feature>
<feature type="transmembrane region" description="Helical" evidence="6">
    <location>
        <begin position="20"/>
        <end position="38"/>
    </location>
</feature>
<dbReference type="InterPro" id="IPR013604">
    <property type="entry name" value="7TM_chemorcpt"/>
</dbReference>
<reference evidence="8" key="1">
    <citation type="submission" date="2025-08" db="UniProtKB">
        <authorList>
            <consortium name="RefSeq"/>
        </authorList>
    </citation>
    <scope>IDENTIFICATION</scope>
    <source>
        <strain evidence="8">USDA-PBARC FA_bdor</strain>
        <tissue evidence="8">Whole organism</tissue>
    </source>
</reference>
<dbReference type="OrthoDB" id="6366728at2759"/>
<keyword evidence="2 6" id="KW-1003">Cell membrane</keyword>
<dbReference type="GeneID" id="105269621"/>
<keyword evidence="6" id="KW-0807">Transducer</keyword>
<comment type="subcellular location">
    <subcellularLocation>
        <location evidence="1 6">Cell membrane</location>
        <topology evidence="1 6">Multi-pass membrane protein</topology>
    </subcellularLocation>
</comment>
<organism evidence="7 8">
    <name type="scientific">Fopius arisanus</name>
    <dbReference type="NCBI Taxonomy" id="64838"/>
    <lineage>
        <taxon>Eukaryota</taxon>
        <taxon>Metazoa</taxon>
        <taxon>Ecdysozoa</taxon>
        <taxon>Arthropoda</taxon>
        <taxon>Hexapoda</taxon>
        <taxon>Insecta</taxon>
        <taxon>Pterygota</taxon>
        <taxon>Neoptera</taxon>
        <taxon>Endopterygota</taxon>
        <taxon>Hymenoptera</taxon>
        <taxon>Apocrita</taxon>
        <taxon>Ichneumonoidea</taxon>
        <taxon>Braconidae</taxon>
        <taxon>Opiinae</taxon>
        <taxon>Fopius</taxon>
    </lineage>
</organism>
<evidence type="ECO:0000256" key="3">
    <source>
        <dbReference type="ARBA" id="ARBA00022692"/>
    </source>
</evidence>
<evidence type="ECO:0000256" key="6">
    <source>
        <dbReference type="RuleBase" id="RU363108"/>
    </source>
</evidence>
<feature type="transmembrane region" description="Helical" evidence="6">
    <location>
        <begin position="298"/>
        <end position="323"/>
    </location>
</feature>
<dbReference type="Proteomes" id="UP000694866">
    <property type="component" value="Unplaced"/>
</dbReference>
<dbReference type="GO" id="GO:0050909">
    <property type="term" value="P:sensory perception of taste"/>
    <property type="evidence" value="ECO:0007669"/>
    <property type="project" value="InterPro"/>
</dbReference>
<keyword evidence="5 6" id="KW-0472">Membrane</keyword>
<comment type="function">
    <text evidence="6">Gustatory receptor which mediates acceptance or avoidance behavior, depending on its substrates.</text>
</comment>
<feature type="transmembrane region" description="Helical" evidence="6">
    <location>
        <begin position="142"/>
        <end position="160"/>
    </location>
</feature>
<evidence type="ECO:0000256" key="1">
    <source>
        <dbReference type="ARBA" id="ARBA00004651"/>
    </source>
</evidence>
<dbReference type="GO" id="GO:0005886">
    <property type="term" value="C:plasma membrane"/>
    <property type="evidence" value="ECO:0007669"/>
    <property type="project" value="UniProtKB-SubCell"/>
</dbReference>
<dbReference type="RefSeq" id="XP_011308321.1">
    <property type="nucleotide sequence ID" value="XM_011310019.1"/>
</dbReference>
<proteinExistence type="inferred from homology"/>
<feature type="transmembrane region" description="Helical" evidence="6">
    <location>
        <begin position="172"/>
        <end position="199"/>
    </location>
</feature>
<evidence type="ECO:0000256" key="2">
    <source>
        <dbReference type="ARBA" id="ARBA00022475"/>
    </source>
</evidence>